<keyword evidence="4" id="KW-1185">Reference proteome</keyword>
<evidence type="ECO:0000256" key="1">
    <source>
        <dbReference type="ARBA" id="ARBA00023002"/>
    </source>
</evidence>
<name>A0ABX3VXY7_9MYCO</name>
<proteinExistence type="predicted"/>
<comment type="caution">
    <text evidence="3">The sequence shown here is derived from an EMBL/GenBank/DDBJ whole genome shotgun (WGS) entry which is preliminary data.</text>
</comment>
<dbReference type="InterPro" id="IPR013107">
    <property type="entry name" value="Acyl-CoA_DH_C"/>
</dbReference>
<evidence type="ECO:0000313" key="3">
    <source>
        <dbReference type="EMBL" id="ORX00705.1"/>
    </source>
</evidence>
<sequence length="105" mass="11114">MGEVLAEADASASWLVVPGATGSSWMGARAEFRARLGYAAQQVVEALTILVDAHGGGSFAESSQLQQYWRDANTAARHAGLQPTVGYEVYGKSILGVPERISFTV</sequence>
<gene>
    <name evidence="3" type="ORF">AWC29_01770</name>
</gene>
<dbReference type="Proteomes" id="UP000193710">
    <property type="component" value="Unassembled WGS sequence"/>
</dbReference>
<accession>A0ABX3VXY7</accession>
<protein>
    <recommendedName>
        <fullName evidence="2">Acyl-CoA dehydrogenase C-terminal domain-containing protein</fullName>
    </recommendedName>
</protein>
<evidence type="ECO:0000259" key="2">
    <source>
        <dbReference type="Pfam" id="PF08028"/>
    </source>
</evidence>
<organism evidence="3 4">
    <name type="scientific">Mycobacterium triplex</name>
    <dbReference type="NCBI Taxonomy" id="47839"/>
    <lineage>
        <taxon>Bacteria</taxon>
        <taxon>Bacillati</taxon>
        <taxon>Actinomycetota</taxon>
        <taxon>Actinomycetes</taxon>
        <taxon>Mycobacteriales</taxon>
        <taxon>Mycobacteriaceae</taxon>
        <taxon>Mycobacterium</taxon>
        <taxon>Mycobacterium simiae complex</taxon>
    </lineage>
</organism>
<dbReference type="Pfam" id="PF08028">
    <property type="entry name" value="Acyl-CoA_dh_2"/>
    <property type="match status" value="1"/>
</dbReference>
<dbReference type="Gene3D" id="1.20.140.10">
    <property type="entry name" value="Butyryl-CoA Dehydrogenase, subunit A, domain 3"/>
    <property type="match status" value="1"/>
</dbReference>
<dbReference type="InterPro" id="IPR036250">
    <property type="entry name" value="AcylCo_DH-like_C"/>
</dbReference>
<evidence type="ECO:0000313" key="4">
    <source>
        <dbReference type="Proteomes" id="UP000193710"/>
    </source>
</evidence>
<dbReference type="RefSeq" id="WP_036468379.1">
    <property type="nucleotide sequence ID" value="NZ_HG964446.1"/>
</dbReference>
<keyword evidence="1" id="KW-0560">Oxidoreductase</keyword>
<reference evidence="3 4" key="1">
    <citation type="submission" date="2016-01" db="EMBL/GenBank/DDBJ databases">
        <title>The new phylogeny of the genus Mycobacterium.</title>
        <authorList>
            <person name="Tarcisio F."/>
            <person name="Conor M."/>
            <person name="Antonella G."/>
            <person name="Elisabetta G."/>
            <person name="Giulia F.S."/>
            <person name="Sara T."/>
            <person name="Anna F."/>
            <person name="Clotilde B."/>
            <person name="Roberto B."/>
            <person name="Veronica D.S."/>
            <person name="Fabio R."/>
            <person name="Monica P."/>
            <person name="Olivier J."/>
            <person name="Enrico T."/>
            <person name="Nicola S."/>
        </authorList>
    </citation>
    <scope>NUCLEOTIDE SEQUENCE [LARGE SCALE GENOMIC DNA]</scope>
    <source>
        <strain evidence="3 4">DSM 44626</strain>
    </source>
</reference>
<feature type="domain" description="Acyl-CoA dehydrogenase C-terminal" evidence="2">
    <location>
        <begin position="26"/>
        <end position="82"/>
    </location>
</feature>
<dbReference type="EMBL" id="LQPY01000034">
    <property type="protein sequence ID" value="ORX00705.1"/>
    <property type="molecule type" value="Genomic_DNA"/>
</dbReference>
<dbReference type="SUPFAM" id="SSF47203">
    <property type="entry name" value="Acyl-CoA dehydrogenase C-terminal domain-like"/>
    <property type="match status" value="1"/>
</dbReference>